<reference evidence="1 2" key="1">
    <citation type="journal article" date="2013" name="PLoS ONE">
        <title>Poles Apart: Arctic and Antarctic Octadecabacter strains Share High Genome Plasticity and a New Type of Xanthorhodopsin.</title>
        <authorList>
            <person name="Vollmers J."/>
            <person name="Voget S."/>
            <person name="Dietrich S."/>
            <person name="Gollnow K."/>
            <person name="Smits M."/>
            <person name="Meyer K."/>
            <person name="Brinkhoff T."/>
            <person name="Simon M."/>
            <person name="Daniel R."/>
        </authorList>
    </citation>
    <scope>NUCLEOTIDE SEQUENCE [LARGE SCALE GENOMIC DNA]</scope>
    <source>
        <strain evidence="1 2">307</strain>
    </source>
</reference>
<sequence>MVLDTARGEPNHGIFSTVPTPFGPTLIEGQTNHWMPSFCAKPLRSWSNHAAHRRVRAFC</sequence>
<dbReference type="AlphaFoldDB" id="M9RAX0"/>
<dbReference type="Proteomes" id="UP000005307">
    <property type="component" value="Chromosome"/>
</dbReference>
<keyword evidence="2" id="KW-1185">Reference proteome</keyword>
<proteinExistence type="predicted"/>
<dbReference type="KEGG" id="oat:OAN307_c39320"/>
<evidence type="ECO:0000313" key="1">
    <source>
        <dbReference type="EMBL" id="AGI69362.1"/>
    </source>
</evidence>
<organism evidence="1 2">
    <name type="scientific">Octadecabacter antarcticus 307</name>
    <dbReference type="NCBI Taxonomy" id="391626"/>
    <lineage>
        <taxon>Bacteria</taxon>
        <taxon>Pseudomonadati</taxon>
        <taxon>Pseudomonadota</taxon>
        <taxon>Alphaproteobacteria</taxon>
        <taxon>Rhodobacterales</taxon>
        <taxon>Roseobacteraceae</taxon>
        <taxon>Octadecabacter</taxon>
    </lineage>
</organism>
<gene>
    <name evidence="1" type="ORF">OAN307_c39320</name>
</gene>
<protein>
    <submittedName>
        <fullName evidence="1">Uncharacterized protein</fullName>
    </submittedName>
</protein>
<dbReference type="HOGENOM" id="CLU_2956049_0_0_5"/>
<name>M9RAX0_9RHOB</name>
<dbReference type="EMBL" id="CP003740">
    <property type="protein sequence ID" value="AGI69362.1"/>
    <property type="molecule type" value="Genomic_DNA"/>
</dbReference>
<evidence type="ECO:0000313" key="2">
    <source>
        <dbReference type="Proteomes" id="UP000005307"/>
    </source>
</evidence>
<accession>M9RAX0</accession>